<dbReference type="PANTHER" id="PTHR45721:SF11">
    <property type="entry name" value="LAMIN DM0-RELATED"/>
    <property type="match status" value="1"/>
</dbReference>
<dbReference type="GO" id="GO:0005652">
    <property type="term" value="C:nuclear lamina"/>
    <property type="evidence" value="ECO:0000318"/>
    <property type="project" value="GO_Central"/>
</dbReference>
<evidence type="ECO:0000256" key="4">
    <source>
        <dbReference type="SAM" id="Coils"/>
    </source>
</evidence>
<accession>A8WU70</accession>
<feature type="coiled-coil region" evidence="4">
    <location>
        <begin position="51"/>
        <end position="99"/>
    </location>
</feature>
<dbReference type="GO" id="GO:0051664">
    <property type="term" value="P:nuclear pore localization"/>
    <property type="evidence" value="ECO:0000318"/>
    <property type="project" value="GO_Central"/>
</dbReference>
<dbReference type="KEGG" id="cbr:CBG_02492"/>
<dbReference type="GeneID" id="8572310"/>
<evidence type="ECO:0000256" key="2">
    <source>
        <dbReference type="ARBA" id="ARBA00023054"/>
    </source>
</evidence>
<protein>
    <submittedName>
        <fullName evidence="6">Protein CBG02492</fullName>
    </submittedName>
</protein>
<reference evidence="6 7" key="1">
    <citation type="journal article" date="2003" name="PLoS Biol.">
        <title>The genome sequence of Caenorhabditis briggsae: a platform for comparative genomics.</title>
        <authorList>
            <person name="Stein L.D."/>
            <person name="Bao Z."/>
            <person name="Blasiar D."/>
            <person name="Blumenthal T."/>
            <person name="Brent M.R."/>
            <person name="Chen N."/>
            <person name="Chinwalla A."/>
            <person name="Clarke L."/>
            <person name="Clee C."/>
            <person name="Coghlan A."/>
            <person name="Coulson A."/>
            <person name="D'Eustachio P."/>
            <person name="Fitch D.H."/>
            <person name="Fulton L.A."/>
            <person name="Fulton R.E."/>
            <person name="Griffiths-Jones S."/>
            <person name="Harris T.W."/>
            <person name="Hillier L.W."/>
            <person name="Kamath R."/>
            <person name="Kuwabara P.E."/>
            <person name="Mardis E.R."/>
            <person name="Marra M.A."/>
            <person name="Miner T.L."/>
            <person name="Minx P."/>
            <person name="Mullikin J.C."/>
            <person name="Plumb R.W."/>
            <person name="Rogers J."/>
            <person name="Schein J.E."/>
            <person name="Sohrmann M."/>
            <person name="Spieth J."/>
            <person name="Stajich J.E."/>
            <person name="Wei C."/>
            <person name="Willey D."/>
            <person name="Wilson R.K."/>
            <person name="Durbin R."/>
            <person name="Waterston R.H."/>
        </authorList>
    </citation>
    <scope>NUCLEOTIDE SEQUENCE [LARGE SCALE GENOMIC DNA]</scope>
    <source>
        <strain evidence="6 7">AF16</strain>
    </source>
</reference>
<dbReference type="WormBase" id="CBG02492">
    <property type="protein sequence ID" value="CBP42630"/>
    <property type="gene ID" value="WBGene00025537"/>
</dbReference>
<evidence type="ECO:0000313" key="8">
    <source>
        <dbReference type="WormBase" id="CBG02492"/>
    </source>
</evidence>
<feature type="region of interest" description="Disordered" evidence="5">
    <location>
        <begin position="117"/>
        <end position="144"/>
    </location>
</feature>
<dbReference type="Gene3D" id="2.60.40.1260">
    <property type="entry name" value="Lamin Tail domain"/>
    <property type="match status" value="1"/>
</dbReference>
<dbReference type="InParanoid" id="A8WU70"/>
<evidence type="ECO:0000313" key="6">
    <source>
        <dbReference type="EMBL" id="CAP24032.2"/>
    </source>
</evidence>
<feature type="compositionally biased region" description="Polar residues" evidence="5">
    <location>
        <begin position="117"/>
        <end position="134"/>
    </location>
</feature>
<keyword evidence="3" id="KW-0539">Nucleus</keyword>
<dbReference type="InterPro" id="IPR036415">
    <property type="entry name" value="Lamin_tail_dom_sf"/>
</dbReference>
<dbReference type="GO" id="GO:0005200">
    <property type="term" value="F:structural constituent of cytoskeleton"/>
    <property type="evidence" value="ECO:0000318"/>
    <property type="project" value="GO_Central"/>
</dbReference>
<evidence type="ECO:0000256" key="3">
    <source>
        <dbReference type="ARBA" id="ARBA00023242"/>
    </source>
</evidence>
<dbReference type="HOGENOM" id="CLU_1152636_0_0_1"/>
<evidence type="ECO:0000256" key="1">
    <source>
        <dbReference type="ARBA" id="ARBA00004123"/>
    </source>
</evidence>
<keyword evidence="2 4" id="KW-0175">Coiled coil</keyword>
<evidence type="ECO:0000256" key="5">
    <source>
        <dbReference type="SAM" id="MobiDB-lite"/>
    </source>
</evidence>
<name>A8WU70_CAEBR</name>
<dbReference type="EMBL" id="HE601438">
    <property type="protein sequence ID" value="CAP24032.2"/>
    <property type="molecule type" value="Genomic_DNA"/>
</dbReference>
<reference evidence="6 7" key="2">
    <citation type="journal article" date="2011" name="PLoS Genet.">
        <title>Caenorhabditis briggsae recombinant inbred line genotypes reveal inter-strain incompatibility and the evolution of recombination.</title>
        <authorList>
            <person name="Ross J.A."/>
            <person name="Koboldt D.C."/>
            <person name="Staisch J.E."/>
            <person name="Chamberlin H.M."/>
            <person name="Gupta B.P."/>
            <person name="Miller R.D."/>
            <person name="Baird S.E."/>
            <person name="Haag E.S."/>
        </authorList>
    </citation>
    <scope>NUCLEOTIDE SEQUENCE [LARGE SCALE GENOMIC DNA]</scope>
    <source>
        <strain evidence="6 7">AF16</strain>
    </source>
</reference>
<dbReference type="FunCoup" id="A8WU70">
    <property type="interactions" value="403"/>
</dbReference>
<evidence type="ECO:0000313" key="7">
    <source>
        <dbReference type="Proteomes" id="UP000008549"/>
    </source>
</evidence>
<dbReference type="AlphaFoldDB" id="A8WU70"/>
<dbReference type="eggNOG" id="ENOG502THQ1">
    <property type="taxonomic scope" value="Eukaryota"/>
</dbReference>
<dbReference type="OMA" id="MAVMEHE"/>
<dbReference type="RefSeq" id="XP_002630794.2">
    <property type="nucleotide sequence ID" value="XM_002630748.2"/>
</dbReference>
<dbReference type="GO" id="GO:0007097">
    <property type="term" value="P:nuclear migration"/>
    <property type="evidence" value="ECO:0000318"/>
    <property type="project" value="GO_Central"/>
</dbReference>
<keyword evidence="7" id="KW-1185">Reference proteome</keyword>
<comment type="subcellular location">
    <subcellularLocation>
        <location evidence="1">Nucleus</location>
    </subcellularLocation>
</comment>
<dbReference type="GO" id="GO:0031507">
    <property type="term" value="P:heterochromatin formation"/>
    <property type="evidence" value="ECO:0000318"/>
    <property type="project" value="GO_Central"/>
</dbReference>
<dbReference type="SUPFAM" id="SSF74853">
    <property type="entry name" value="Lamin A/C globular tail domain"/>
    <property type="match status" value="1"/>
</dbReference>
<dbReference type="CTD" id="8572310"/>
<dbReference type="PANTHER" id="PTHR45721">
    <property type="entry name" value="LAMIN DM0-RELATED"/>
    <property type="match status" value="1"/>
</dbReference>
<sequence length="268" mass="30939">MTCQLPVVFETFLLGIDFIHDTARYPNKHKKKKNERKRVPSSLIKTFHENMLKLENENVLLHQEIKVLKLKLSRVQNNRDQLETELSIIRAENDELKTIVYTLEKRLTQETPILSPQIDTPVSENSFENGSNKSYGKKEQEPEFFSETGPDFDSKWYKNICIAKSHPNYIVLRNCSQVEHQSLDDFIFFRTVDGKETVSGCPFPEGVIIPPQSEFTIYSDHPGARNVYGKSCILHRYNTFGSGKVTENIILDETGKETANYILCVFQE</sequence>
<organism evidence="6 7">
    <name type="scientific">Caenorhabditis briggsae</name>
    <dbReference type="NCBI Taxonomy" id="6238"/>
    <lineage>
        <taxon>Eukaryota</taxon>
        <taxon>Metazoa</taxon>
        <taxon>Ecdysozoa</taxon>
        <taxon>Nematoda</taxon>
        <taxon>Chromadorea</taxon>
        <taxon>Rhabditida</taxon>
        <taxon>Rhabditina</taxon>
        <taxon>Rhabditomorpha</taxon>
        <taxon>Rhabditoidea</taxon>
        <taxon>Rhabditidae</taxon>
        <taxon>Peloderinae</taxon>
        <taxon>Caenorhabditis</taxon>
    </lineage>
</organism>
<dbReference type="Proteomes" id="UP000008549">
    <property type="component" value="Unassembled WGS sequence"/>
</dbReference>
<proteinExistence type="predicted"/>
<dbReference type="GO" id="GO:0090435">
    <property type="term" value="P:protein localization to nuclear envelope"/>
    <property type="evidence" value="ECO:0000318"/>
    <property type="project" value="GO_Central"/>
</dbReference>
<gene>
    <name evidence="6 8" type="ORF">CBG02492</name>
    <name evidence="6" type="ORF">CBG_02492</name>
</gene>
<dbReference type="GO" id="GO:0006998">
    <property type="term" value="P:nuclear envelope organization"/>
    <property type="evidence" value="ECO:0000318"/>
    <property type="project" value="GO_Central"/>
</dbReference>